<reference evidence="1 2" key="1">
    <citation type="submission" date="2014-07" db="EMBL/GenBank/DDBJ databases">
        <title>Draft Genome Sequence of Gephyronic Acid Producer, Cystobacter violaceus Strain Cb vi76.</title>
        <authorList>
            <person name="Stevens D.C."/>
            <person name="Young J."/>
            <person name="Carmichael R."/>
            <person name="Tan J."/>
            <person name="Taylor R.E."/>
        </authorList>
    </citation>
    <scope>NUCLEOTIDE SEQUENCE [LARGE SCALE GENOMIC DNA]</scope>
    <source>
        <strain evidence="1 2">Cb vi76</strain>
    </source>
</reference>
<accession>A0A084SME5</accession>
<evidence type="ECO:0000313" key="1">
    <source>
        <dbReference type="EMBL" id="KFA89630.1"/>
    </source>
</evidence>
<evidence type="ECO:0008006" key="3">
    <source>
        <dbReference type="Google" id="ProtNLM"/>
    </source>
</evidence>
<name>A0A084SME5_9BACT</name>
<dbReference type="EMBL" id="JPMI01000234">
    <property type="protein sequence ID" value="KFA89630.1"/>
    <property type="molecule type" value="Genomic_DNA"/>
</dbReference>
<evidence type="ECO:0000313" key="2">
    <source>
        <dbReference type="Proteomes" id="UP000028547"/>
    </source>
</evidence>
<gene>
    <name evidence="1" type="ORF">Q664_33775</name>
</gene>
<proteinExistence type="predicted"/>
<sequence length="198" mass="22009">MQFVPFEEGIEVKGQAVKAVVDGFSNFAVLGSAYLLDEGIGTPNARGQANLDLAGWYSQRSWLLCFQQIGKQLGDGLLTQIGMAIPRSVGLPESVRDIYSALKGVDVAYHLNHRKNGRLMLDLETGRMEEGIGHYGYEPVPGQRKIISLCETPYPCAFDIGVLTAVAQLYESRARVVHDETKPCRKWRGDRCTYVITW</sequence>
<dbReference type="AlphaFoldDB" id="A0A084SME5"/>
<organism evidence="1 2">
    <name type="scientific">Archangium violaceum Cb vi76</name>
    <dbReference type="NCBI Taxonomy" id="1406225"/>
    <lineage>
        <taxon>Bacteria</taxon>
        <taxon>Pseudomonadati</taxon>
        <taxon>Myxococcota</taxon>
        <taxon>Myxococcia</taxon>
        <taxon>Myxococcales</taxon>
        <taxon>Cystobacterineae</taxon>
        <taxon>Archangiaceae</taxon>
        <taxon>Archangium</taxon>
    </lineage>
</organism>
<protein>
    <recommendedName>
        <fullName evidence="3">4-vinyl reductase 4VR domain-containing protein</fullName>
    </recommendedName>
</protein>
<comment type="caution">
    <text evidence="1">The sequence shown here is derived from an EMBL/GenBank/DDBJ whole genome shotgun (WGS) entry which is preliminary data.</text>
</comment>
<dbReference type="Proteomes" id="UP000028547">
    <property type="component" value="Unassembled WGS sequence"/>
</dbReference>
<dbReference type="RefSeq" id="WP_043404580.1">
    <property type="nucleotide sequence ID" value="NZ_JPMI01000234.1"/>
</dbReference>